<sequence>MSEALKKLKTLGSQKVYMDTHIPAFYIEAILDENFQKFVPTQFFGFVSILEREYAIDLEELKAHAREYYDKEVIREPLAEKGVLVSPPKEKKFMPLYIVLAIFIFLLGFYYTNSSSKEEINSTLPQEVEKVAVEIPSQQKQKRSEVVAPQVQKSSLSVVATQHEAKEENLTQPIETKEKKVVALTKVTPPKRADSLEILPRSRVWLGYINVATHKRYQKTFADRLDLNASKEWIFLSGHGYIDAIVNGKKIHFSSKNGLRLHYKDGRLEKISKEEFKRLNRGRGW</sequence>
<dbReference type="EMBL" id="FPHH01000013">
    <property type="protein sequence ID" value="SFV51626.1"/>
    <property type="molecule type" value="Genomic_DNA"/>
</dbReference>
<proteinExistence type="predicted"/>
<protein>
    <submittedName>
        <fullName evidence="2">Membrane protein</fullName>
    </submittedName>
</protein>
<feature type="transmembrane region" description="Helical" evidence="1">
    <location>
        <begin position="94"/>
        <end position="112"/>
    </location>
</feature>
<dbReference type="AlphaFoldDB" id="A0A1W1BDK0"/>
<accession>A0A1W1BDK0</accession>
<organism evidence="2">
    <name type="scientific">hydrothermal vent metagenome</name>
    <dbReference type="NCBI Taxonomy" id="652676"/>
    <lineage>
        <taxon>unclassified sequences</taxon>
        <taxon>metagenomes</taxon>
        <taxon>ecological metagenomes</taxon>
    </lineage>
</organism>
<evidence type="ECO:0000313" key="2">
    <source>
        <dbReference type="EMBL" id="SFV51626.1"/>
    </source>
</evidence>
<gene>
    <name evidence="2" type="ORF">MNB_SM-5-1059</name>
</gene>
<keyword evidence="1" id="KW-0812">Transmembrane</keyword>
<reference evidence="2" key="1">
    <citation type="submission" date="2016-10" db="EMBL/GenBank/DDBJ databases">
        <authorList>
            <person name="de Groot N.N."/>
        </authorList>
    </citation>
    <scope>NUCLEOTIDE SEQUENCE</scope>
</reference>
<evidence type="ECO:0000256" key="1">
    <source>
        <dbReference type="SAM" id="Phobius"/>
    </source>
</evidence>
<keyword evidence="1" id="KW-1133">Transmembrane helix</keyword>
<keyword evidence="1" id="KW-0472">Membrane</keyword>
<name>A0A1W1BDK0_9ZZZZ</name>